<dbReference type="EMBL" id="VLKK01000002">
    <property type="protein sequence ID" value="TWH96591.1"/>
    <property type="molecule type" value="Genomic_DNA"/>
</dbReference>
<comment type="caution">
    <text evidence="3">The sequence shown here is derived from an EMBL/GenBank/DDBJ whole genome shotgun (WGS) entry which is preliminary data.</text>
</comment>
<evidence type="ECO:0000259" key="2">
    <source>
        <dbReference type="PROSITE" id="PS50056"/>
    </source>
</evidence>
<dbReference type="RefSeq" id="WP_145071899.1">
    <property type="nucleotide sequence ID" value="NZ_JACIIY010000009.1"/>
</dbReference>
<sequence>MTTLWERVLKLDAVHNFRDYGGWRAADGARVATGRLFRSAHHAHATEGDVERIGRLGILTVTDLRHPEEQREEPSAWIGKLAFGVIEEPEEDQGVKGEAPHIAAFRNSDFSPQSMRAFMITHYGEMPYDPRHVAMFRRYFDALASQDGGILIHCAAGKDRTGILAALTHHVLGVHPDDALEDYLLSNEAGNIAKRLPRLRRNMEKRYNRVIAEEAMHALLTVEEAYIARCWAALGEKSGSVDAYLTDMLGVDEGKRRLIREKLLS</sequence>
<dbReference type="InterPro" id="IPR026893">
    <property type="entry name" value="Tyr/Ser_Pase_IphP-type"/>
</dbReference>
<proteinExistence type="inferred from homology"/>
<dbReference type="AlphaFoldDB" id="A0A562KMG5"/>
<protein>
    <submittedName>
        <fullName evidence="3">Protein tyrosine/serine phosphatase</fullName>
    </submittedName>
</protein>
<dbReference type="PROSITE" id="PS50056">
    <property type="entry name" value="TYR_PHOSPHATASE_2"/>
    <property type="match status" value="1"/>
</dbReference>
<dbReference type="Pfam" id="PF13350">
    <property type="entry name" value="Y_phosphatase3"/>
    <property type="match status" value="1"/>
</dbReference>
<evidence type="ECO:0000256" key="1">
    <source>
        <dbReference type="ARBA" id="ARBA00009580"/>
    </source>
</evidence>
<dbReference type="PANTHER" id="PTHR31126">
    <property type="entry name" value="TYROSINE-PROTEIN PHOSPHATASE"/>
    <property type="match status" value="1"/>
</dbReference>
<name>A0A562KMG5_SPHWJ</name>
<dbReference type="PANTHER" id="PTHR31126:SF1">
    <property type="entry name" value="TYROSINE SPECIFIC PROTEIN PHOSPHATASES DOMAIN-CONTAINING PROTEIN"/>
    <property type="match status" value="1"/>
</dbReference>
<evidence type="ECO:0000313" key="3">
    <source>
        <dbReference type="EMBL" id="TWH96591.1"/>
    </source>
</evidence>
<feature type="domain" description="Tyrosine specific protein phosphatases" evidence="2">
    <location>
        <begin position="137"/>
        <end position="167"/>
    </location>
</feature>
<dbReference type="Proteomes" id="UP000316624">
    <property type="component" value="Unassembled WGS sequence"/>
</dbReference>
<organism evidence="3 4">
    <name type="scientific">Sphingobium wenxiniae (strain DSM 21828 / CGMCC 1.7748 / JZ-1)</name>
    <dbReference type="NCBI Taxonomy" id="595605"/>
    <lineage>
        <taxon>Bacteria</taxon>
        <taxon>Pseudomonadati</taxon>
        <taxon>Pseudomonadota</taxon>
        <taxon>Alphaproteobacteria</taxon>
        <taxon>Sphingomonadales</taxon>
        <taxon>Sphingomonadaceae</taxon>
        <taxon>Sphingobium</taxon>
    </lineage>
</organism>
<dbReference type="InterPro" id="IPR029021">
    <property type="entry name" value="Prot-tyrosine_phosphatase-like"/>
</dbReference>
<keyword evidence="4" id="KW-1185">Reference proteome</keyword>
<dbReference type="Gene3D" id="3.90.190.10">
    <property type="entry name" value="Protein tyrosine phosphatase superfamily"/>
    <property type="match status" value="1"/>
</dbReference>
<comment type="similarity">
    <text evidence="1">Belongs to the protein-tyrosine phosphatase family.</text>
</comment>
<dbReference type="PROSITE" id="PS00383">
    <property type="entry name" value="TYR_PHOSPHATASE_1"/>
    <property type="match status" value="1"/>
</dbReference>
<accession>A0A562KMG5</accession>
<dbReference type="SUPFAM" id="SSF52799">
    <property type="entry name" value="(Phosphotyrosine protein) phosphatases II"/>
    <property type="match status" value="1"/>
</dbReference>
<evidence type="ECO:0000313" key="4">
    <source>
        <dbReference type="Proteomes" id="UP000316624"/>
    </source>
</evidence>
<dbReference type="InterPro" id="IPR000387">
    <property type="entry name" value="Tyr_Pase_dom"/>
</dbReference>
<gene>
    <name evidence="3" type="ORF">IQ35_00522</name>
</gene>
<reference evidence="3 4" key="1">
    <citation type="journal article" date="2015" name="Stand. Genomic Sci.">
        <title>Genomic Encyclopedia of Bacterial and Archaeal Type Strains, Phase III: the genomes of soil and plant-associated and newly described type strains.</title>
        <authorList>
            <person name="Whitman W.B."/>
            <person name="Woyke T."/>
            <person name="Klenk H.P."/>
            <person name="Zhou Y."/>
            <person name="Lilburn T.G."/>
            <person name="Beck B.J."/>
            <person name="De Vos P."/>
            <person name="Vandamme P."/>
            <person name="Eisen J.A."/>
            <person name="Garrity G."/>
            <person name="Hugenholtz P."/>
            <person name="Kyrpides N.C."/>
        </authorList>
    </citation>
    <scope>NUCLEOTIDE SEQUENCE [LARGE SCALE GENOMIC DNA]</scope>
    <source>
        <strain evidence="3 4">CGMCC 1.7748</strain>
    </source>
</reference>
<dbReference type="GO" id="GO:0004721">
    <property type="term" value="F:phosphoprotein phosphatase activity"/>
    <property type="evidence" value="ECO:0007669"/>
    <property type="project" value="InterPro"/>
</dbReference>
<dbReference type="InterPro" id="IPR016130">
    <property type="entry name" value="Tyr_Pase_AS"/>
</dbReference>